<dbReference type="Gene3D" id="3.30.420.10">
    <property type="entry name" value="Ribonuclease H-like superfamily/Ribonuclease H"/>
    <property type="match status" value="1"/>
</dbReference>
<name>A0A8S4Q0G3_OWEFU</name>
<evidence type="ECO:0000256" key="4">
    <source>
        <dbReference type="ARBA" id="ARBA00022839"/>
    </source>
</evidence>
<dbReference type="NCBIfam" id="NF003765">
    <property type="entry name" value="PRK05359.1"/>
    <property type="match status" value="1"/>
</dbReference>
<comment type="caution">
    <text evidence="6">The sequence shown here is derived from an EMBL/GenBank/DDBJ whole genome shotgun (WGS) entry which is preliminary data.</text>
</comment>
<dbReference type="InterPro" id="IPR012337">
    <property type="entry name" value="RNaseH-like_sf"/>
</dbReference>
<comment type="similarity">
    <text evidence="1">Belongs to the oligoribonuclease family.</text>
</comment>
<keyword evidence="2" id="KW-0540">Nuclease</keyword>
<dbReference type="GO" id="GO:0000175">
    <property type="term" value="F:3'-5'-RNA exonuclease activity"/>
    <property type="evidence" value="ECO:0007669"/>
    <property type="project" value="InterPro"/>
</dbReference>
<dbReference type="OrthoDB" id="270189at2759"/>
<feature type="domain" description="Exonuclease" evidence="5">
    <location>
        <begin position="50"/>
        <end position="224"/>
    </location>
</feature>
<evidence type="ECO:0000256" key="2">
    <source>
        <dbReference type="ARBA" id="ARBA00022722"/>
    </source>
</evidence>
<dbReference type="GO" id="GO:0005739">
    <property type="term" value="C:mitochondrion"/>
    <property type="evidence" value="ECO:0007669"/>
    <property type="project" value="TreeGrafter"/>
</dbReference>
<evidence type="ECO:0000313" key="6">
    <source>
        <dbReference type="EMBL" id="CAH1797175.1"/>
    </source>
</evidence>
<gene>
    <name evidence="6" type="ORF">OFUS_LOCUS21508</name>
</gene>
<dbReference type="InterPro" id="IPR036397">
    <property type="entry name" value="RNaseH_sf"/>
</dbReference>
<dbReference type="CDD" id="cd06135">
    <property type="entry name" value="Orn"/>
    <property type="match status" value="1"/>
</dbReference>
<keyword evidence="3" id="KW-0378">Hydrolase</keyword>
<protein>
    <recommendedName>
        <fullName evidence="5">Exonuclease domain-containing protein</fullName>
    </recommendedName>
</protein>
<dbReference type="SUPFAM" id="SSF53098">
    <property type="entry name" value="Ribonuclease H-like"/>
    <property type="match status" value="1"/>
</dbReference>
<dbReference type="FunFam" id="3.30.420.10:FF:000003">
    <property type="entry name" value="Oligoribonuclease"/>
    <property type="match status" value="1"/>
</dbReference>
<proteinExistence type="inferred from homology"/>
<keyword evidence="4" id="KW-0269">Exonuclease</keyword>
<dbReference type="SMART" id="SM00479">
    <property type="entry name" value="EXOIII"/>
    <property type="match status" value="1"/>
</dbReference>
<sequence>VTTNFPNFQILMFALLRKFFPKPEALQAYSSTMSDVTKKDGRSTPSDKDRLVWVDCEMTGLDIDTCHLIEMACIVTDGNLQTIAEGPNIIIHQSDEILNSMNEWCIEQHGQSGLTQAVRDSKISLQQAEMEMLSFIRQHVPEGKCPLAGNSIHADKKFLDKYMPQFINHLHYRIIDVSTIKELCRRWNPQEFENAPKKANTHRALDDINESIKELMYYRRTIFKQNPGEQSNM</sequence>
<evidence type="ECO:0000256" key="1">
    <source>
        <dbReference type="ARBA" id="ARBA00009921"/>
    </source>
</evidence>
<evidence type="ECO:0000256" key="3">
    <source>
        <dbReference type="ARBA" id="ARBA00022801"/>
    </source>
</evidence>
<organism evidence="6 7">
    <name type="scientific">Owenia fusiformis</name>
    <name type="common">Polychaete worm</name>
    <dbReference type="NCBI Taxonomy" id="6347"/>
    <lineage>
        <taxon>Eukaryota</taxon>
        <taxon>Metazoa</taxon>
        <taxon>Spiralia</taxon>
        <taxon>Lophotrochozoa</taxon>
        <taxon>Annelida</taxon>
        <taxon>Polychaeta</taxon>
        <taxon>Sedentaria</taxon>
        <taxon>Canalipalpata</taxon>
        <taxon>Sabellida</taxon>
        <taxon>Oweniida</taxon>
        <taxon>Oweniidae</taxon>
        <taxon>Owenia</taxon>
    </lineage>
</organism>
<evidence type="ECO:0000259" key="5">
    <source>
        <dbReference type="SMART" id="SM00479"/>
    </source>
</evidence>
<dbReference type="PANTHER" id="PTHR11046">
    <property type="entry name" value="OLIGORIBONUCLEASE, MITOCHONDRIAL"/>
    <property type="match status" value="1"/>
</dbReference>
<dbReference type="AlphaFoldDB" id="A0A8S4Q0G3"/>
<dbReference type="GO" id="GO:0003676">
    <property type="term" value="F:nucleic acid binding"/>
    <property type="evidence" value="ECO:0007669"/>
    <property type="project" value="InterPro"/>
</dbReference>
<feature type="non-terminal residue" evidence="6">
    <location>
        <position position="1"/>
    </location>
</feature>
<accession>A0A8S4Q0G3</accession>
<reference evidence="6" key="1">
    <citation type="submission" date="2022-03" db="EMBL/GenBank/DDBJ databases">
        <authorList>
            <person name="Martin C."/>
        </authorList>
    </citation>
    <scope>NUCLEOTIDE SEQUENCE</scope>
</reference>
<dbReference type="Proteomes" id="UP000749559">
    <property type="component" value="Unassembled WGS sequence"/>
</dbReference>
<dbReference type="InterPro" id="IPR022894">
    <property type="entry name" value="Oligoribonuclease"/>
</dbReference>
<evidence type="ECO:0000313" key="7">
    <source>
        <dbReference type="Proteomes" id="UP000749559"/>
    </source>
</evidence>
<dbReference type="EMBL" id="CAIIXF020000010">
    <property type="protein sequence ID" value="CAH1797175.1"/>
    <property type="molecule type" value="Genomic_DNA"/>
</dbReference>
<dbReference type="InterPro" id="IPR013520">
    <property type="entry name" value="Ribonucl_H"/>
</dbReference>
<dbReference type="Pfam" id="PF00929">
    <property type="entry name" value="RNase_T"/>
    <property type="match status" value="1"/>
</dbReference>
<dbReference type="HAMAP" id="MF_00045">
    <property type="entry name" value="Oligoribonuclease"/>
    <property type="match status" value="1"/>
</dbReference>
<keyword evidence="7" id="KW-1185">Reference proteome</keyword>
<dbReference type="PANTHER" id="PTHR11046:SF0">
    <property type="entry name" value="OLIGORIBONUCLEASE, MITOCHONDRIAL"/>
    <property type="match status" value="1"/>
</dbReference>